<feature type="binding site" evidence="12">
    <location>
        <position position="444"/>
    </location>
    <ligand>
        <name>Zn(2+)</name>
        <dbReference type="ChEBI" id="CHEBI:29105"/>
        <label>1</label>
    </ligand>
</feature>
<feature type="binding site" evidence="12">
    <location>
        <position position="481"/>
    </location>
    <ligand>
        <name>Zn(2+)</name>
        <dbReference type="ChEBI" id="CHEBI:29105"/>
        <label>1</label>
    </ligand>
</feature>
<keyword evidence="4 12" id="KW-0547">Nucleotide-binding</keyword>
<evidence type="ECO:0000256" key="11">
    <source>
        <dbReference type="ARBA" id="ARBA00048988"/>
    </source>
</evidence>
<keyword evidence="6 12" id="KW-0347">Helicase</keyword>
<evidence type="ECO:0000313" key="15">
    <source>
        <dbReference type="EMBL" id="RDH88705.1"/>
    </source>
</evidence>
<evidence type="ECO:0000256" key="3">
    <source>
        <dbReference type="ARBA" id="ARBA00022723"/>
    </source>
</evidence>
<sequence>MTSHRFLRVALPGPLRTLFDYLPTVDIGTDLTPGIRLKVPFGRSSRCGILWDTPSQSEVASDRLKEIETVIDQEALLHAEDISLLHWSADYYQHPLGDVLFHALPVKLRKCALPTSSGRKGWRQTQAGRAVEPTSLKRAPRQRSLMQALSATREGLTTSRLVQQCGDCSAVLRTLRQKGWIEPVLLKTRPADQLDTVTPTSLTLTETQKAVTGEVVSHFGGFAPFLLEGVTGSGKTEVYLSLIEMALQRGEQALVLVPEIGLTPQLIRRFERRLGGSVSLLHSGLADGERERNWLSVRDGTARVLVGTRSAVFTPMPKLGLIIVDEEHDISFKQQEGFRYSARDLAVVRASRAGCPVLLGSATPSLESLRNVELQRYRHIALPERVGGARLPKMDLLDIRNIRLDGGLSPALLKNIGKNLQRGEQAMLFLNRRGFAPVITCHACGWLSDCPRCDARMTLHLNGKLLWCHHCGFQRRQPTHCPECGSPELRPLGQGTERLETALQQHFPDIPIARIDRDSTRRKGSLELLLKGIRAGHFPLLIGTQMLAKGHHFPDVTLVGIIDIDQGLFGTDYRASERMAQLLMQVAGRAGRADKPGRVLIQTRHPDHPLLHTLINRGYGAFAQEALAERRLAELPPFSYQVLLRAEATGKTDPNDFLEMAATAGLQIPGADKLSFWGPVPAPMERRAGKVRAHLLIQANDRGNLQQWLRLWIAQLERLPNARKVRWSVDVDPQEMF</sequence>
<dbReference type="InterPro" id="IPR005259">
    <property type="entry name" value="PriA"/>
</dbReference>
<dbReference type="Gene3D" id="3.40.50.300">
    <property type="entry name" value="P-loop containing nucleotide triphosphate hydrolases"/>
    <property type="match status" value="2"/>
</dbReference>
<dbReference type="SMART" id="SM00490">
    <property type="entry name" value="HELICc"/>
    <property type="match status" value="1"/>
</dbReference>
<dbReference type="Gene3D" id="3.40.1440.60">
    <property type="entry name" value="PriA, 3(prime) DNA-binding domain"/>
    <property type="match status" value="1"/>
</dbReference>
<dbReference type="GO" id="GO:0043138">
    <property type="term" value="F:3'-5' DNA helicase activity"/>
    <property type="evidence" value="ECO:0007669"/>
    <property type="project" value="UniProtKB-EC"/>
</dbReference>
<evidence type="ECO:0000256" key="7">
    <source>
        <dbReference type="ARBA" id="ARBA00022833"/>
    </source>
</evidence>
<name>A0A370DW73_9GAMM</name>
<feature type="binding site" evidence="12">
    <location>
        <position position="450"/>
    </location>
    <ligand>
        <name>Zn(2+)</name>
        <dbReference type="ChEBI" id="CHEBI:29105"/>
        <label>2</label>
    </ligand>
</feature>
<dbReference type="PROSITE" id="PS51192">
    <property type="entry name" value="HELICASE_ATP_BIND_1"/>
    <property type="match status" value="1"/>
</dbReference>
<evidence type="ECO:0000259" key="14">
    <source>
        <dbReference type="PROSITE" id="PS51194"/>
    </source>
</evidence>
<keyword evidence="10 12" id="KW-0413">Isomerase</keyword>
<feature type="domain" description="Helicase C-terminal" evidence="14">
    <location>
        <begin position="422"/>
        <end position="643"/>
    </location>
</feature>
<dbReference type="HAMAP" id="MF_00983">
    <property type="entry name" value="PriA"/>
    <property type="match status" value="1"/>
</dbReference>
<dbReference type="Proteomes" id="UP000255508">
    <property type="component" value="Unassembled WGS sequence"/>
</dbReference>
<keyword evidence="2 12" id="KW-0235">DNA replication</keyword>
<dbReference type="NCBIfam" id="NF004065">
    <property type="entry name" value="PRK05580.1-1"/>
    <property type="match status" value="1"/>
</dbReference>
<proteinExistence type="inferred from homology"/>
<keyword evidence="9 12" id="KW-0238">DNA-binding</keyword>
<feature type="binding site" evidence="12">
    <location>
        <position position="484"/>
    </location>
    <ligand>
        <name>Zn(2+)</name>
        <dbReference type="ChEBI" id="CHEBI:29105"/>
        <label>1</label>
    </ligand>
</feature>
<comment type="catalytic activity">
    <reaction evidence="11 12">
        <text>ATP + H2O = ADP + phosphate + H(+)</text>
        <dbReference type="Rhea" id="RHEA:13065"/>
        <dbReference type="ChEBI" id="CHEBI:15377"/>
        <dbReference type="ChEBI" id="CHEBI:15378"/>
        <dbReference type="ChEBI" id="CHEBI:30616"/>
        <dbReference type="ChEBI" id="CHEBI:43474"/>
        <dbReference type="ChEBI" id="CHEBI:456216"/>
        <dbReference type="EC" id="5.6.2.4"/>
    </reaction>
</comment>
<dbReference type="GO" id="GO:0006302">
    <property type="term" value="P:double-strand break repair"/>
    <property type="evidence" value="ECO:0007669"/>
    <property type="project" value="InterPro"/>
</dbReference>
<dbReference type="GO" id="GO:0006270">
    <property type="term" value="P:DNA replication initiation"/>
    <property type="evidence" value="ECO:0007669"/>
    <property type="project" value="TreeGrafter"/>
</dbReference>
<reference evidence="15 16" key="1">
    <citation type="journal article" date="2018" name="ISME J.">
        <title>Endosymbiont genomes yield clues of tubeworm success.</title>
        <authorList>
            <person name="Li Y."/>
            <person name="Liles M.R."/>
            <person name="Halanych K.M."/>
        </authorList>
    </citation>
    <scope>NUCLEOTIDE SEQUENCE [LARGE SCALE GENOMIC DNA]</scope>
    <source>
        <strain evidence="15">A1422</strain>
    </source>
</reference>
<dbReference type="GO" id="GO:1990077">
    <property type="term" value="C:primosome complex"/>
    <property type="evidence" value="ECO:0007669"/>
    <property type="project" value="UniProtKB-UniRule"/>
</dbReference>
<dbReference type="EC" id="5.6.2.4" evidence="12"/>
<evidence type="ECO:0000256" key="5">
    <source>
        <dbReference type="ARBA" id="ARBA00022801"/>
    </source>
</evidence>
<dbReference type="SMART" id="SM00487">
    <property type="entry name" value="DEXDc"/>
    <property type="match status" value="1"/>
</dbReference>
<feature type="binding site" evidence="12">
    <location>
        <position position="471"/>
    </location>
    <ligand>
        <name>Zn(2+)</name>
        <dbReference type="ChEBI" id="CHEBI:29105"/>
        <label>2</label>
    </ligand>
</feature>
<evidence type="ECO:0000256" key="8">
    <source>
        <dbReference type="ARBA" id="ARBA00022840"/>
    </source>
</evidence>
<dbReference type="GO" id="GO:0008270">
    <property type="term" value="F:zinc ion binding"/>
    <property type="evidence" value="ECO:0007669"/>
    <property type="project" value="UniProtKB-UniRule"/>
</dbReference>
<keyword evidence="7 12" id="KW-0862">Zinc</keyword>
<dbReference type="GO" id="GO:0006310">
    <property type="term" value="P:DNA recombination"/>
    <property type="evidence" value="ECO:0007669"/>
    <property type="project" value="InterPro"/>
</dbReference>
<dbReference type="PANTHER" id="PTHR30580:SF0">
    <property type="entry name" value="PRIMOSOMAL PROTEIN N"/>
    <property type="match status" value="1"/>
</dbReference>
<evidence type="ECO:0000256" key="4">
    <source>
        <dbReference type="ARBA" id="ARBA00022741"/>
    </source>
</evidence>
<dbReference type="SUPFAM" id="SSF52540">
    <property type="entry name" value="P-loop containing nucleoside triphosphate hydrolases"/>
    <property type="match status" value="1"/>
</dbReference>
<comment type="caution">
    <text evidence="15">The sequence shown here is derived from an EMBL/GenBank/DDBJ whole genome shotgun (WGS) entry which is preliminary data.</text>
</comment>
<feature type="binding site" evidence="12">
    <location>
        <position position="468"/>
    </location>
    <ligand>
        <name>Zn(2+)</name>
        <dbReference type="ChEBI" id="CHEBI:29105"/>
        <label>2</label>
    </ligand>
</feature>
<dbReference type="InterPro" id="IPR040498">
    <property type="entry name" value="PriA_CRR"/>
</dbReference>
<evidence type="ECO:0000256" key="12">
    <source>
        <dbReference type="HAMAP-Rule" id="MF_00983"/>
    </source>
</evidence>
<dbReference type="NCBIfam" id="NF004067">
    <property type="entry name" value="PRK05580.1-4"/>
    <property type="match status" value="1"/>
</dbReference>
<dbReference type="Pfam" id="PF18319">
    <property type="entry name" value="Zn_ribbon_PriA"/>
    <property type="match status" value="1"/>
</dbReference>
<dbReference type="GO" id="GO:0003677">
    <property type="term" value="F:DNA binding"/>
    <property type="evidence" value="ECO:0007669"/>
    <property type="project" value="UniProtKB-UniRule"/>
</dbReference>
<evidence type="ECO:0000256" key="2">
    <source>
        <dbReference type="ARBA" id="ARBA00022705"/>
    </source>
</evidence>
<dbReference type="Pfam" id="PF18074">
    <property type="entry name" value="PriA_C"/>
    <property type="match status" value="1"/>
</dbReference>
<dbReference type="CDD" id="cd18804">
    <property type="entry name" value="SF2_C_priA"/>
    <property type="match status" value="1"/>
</dbReference>
<evidence type="ECO:0000256" key="9">
    <source>
        <dbReference type="ARBA" id="ARBA00023125"/>
    </source>
</evidence>
<dbReference type="InterPro" id="IPR011545">
    <property type="entry name" value="DEAD/DEAH_box_helicase_dom"/>
</dbReference>
<dbReference type="GO" id="GO:0016887">
    <property type="term" value="F:ATP hydrolysis activity"/>
    <property type="evidence" value="ECO:0007669"/>
    <property type="project" value="RHEA"/>
</dbReference>
<feature type="domain" description="Helicase ATP-binding" evidence="13">
    <location>
        <begin position="216"/>
        <end position="382"/>
    </location>
</feature>
<keyword evidence="8 12" id="KW-0067">ATP-binding</keyword>
<dbReference type="InterPro" id="IPR027417">
    <property type="entry name" value="P-loop_NTPase"/>
</dbReference>
<protein>
    <recommendedName>
        <fullName evidence="12">Replication restart protein PriA</fullName>
    </recommendedName>
    <alternativeName>
        <fullName evidence="12">ATP-dependent DNA helicase PriA</fullName>
        <ecNumber evidence="12">5.6.2.4</ecNumber>
    </alternativeName>
    <alternativeName>
        <fullName evidence="12">DNA 3'-5' helicase PriA</fullName>
    </alternativeName>
</protein>
<dbReference type="NCBIfam" id="TIGR00595">
    <property type="entry name" value="priA"/>
    <property type="match status" value="1"/>
</dbReference>
<feature type="binding site" evidence="12">
    <location>
        <position position="453"/>
    </location>
    <ligand>
        <name>Zn(2+)</name>
        <dbReference type="ChEBI" id="CHEBI:29105"/>
        <label>2</label>
    </ligand>
</feature>
<dbReference type="Pfam" id="PF00270">
    <property type="entry name" value="DEAD"/>
    <property type="match status" value="1"/>
</dbReference>
<dbReference type="FunFam" id="3.40.50.300:FF:000489">
    <property type="entry name" value="Primosome assembly protein PriA"/>
    <property type="match status" value="1"/>
</dbReference>
<keyword evidence="3 12" id="KW-0479">Metal-binding</keyword>
<evidence type="ECO:0000313" key="16">
    <source>
        <dbReference type="Proteomes" id="UP000255508"/>
    </source>
</evidence>
<evidence type="ECO:0000256" key="1">
    <source>
        <dbReference type="ARBA" id="ARBA00022515"/>
    </source>
</evidence>
<dbReference type="InterPro" id="IPR042115">
    <property type="entry name" value="PriA_3primeBD_sf"/>
</dbReference>
<dbReference type="CDD" id="cd17929">
    <property type="entry name" value="DEXHc_priA"/>
    <property type="match status" value="1"/>
</dbReference>
<dbReference type="GO" id="GO:0005524">
    <property type="term" value="F:ATP binding"/>
    <property type="evidence" value="ECO:0007669"/>
    <property type="project" value="UniProtKB-UniRule"/>
</dbReference>
<dbReference type="EMBL" id="QFXD01000247">
    <property type="protein sequence ID" value="RDH88705.1"/>
    <property type="molecule type" value="Genomic_DNA"/>
</dbReference>
<dbReference type="InterPro" id="IPR014001">
    <property type="entry name" value="Helicase_ATP-bd"/>
</dbReference>
<evidence type="ECO:0000259" key="13">
    <source>
        <dbReference type="PROSITE" id="PS51192"/>
    </source>
</evidence>
<organism evidence="15 16">
    <name type="scientific">endosymbiont of Lamellibrachia luymesi</name>
    <dbReference type="NCBI Taxonomy" id="2200907"/>
    <lineage>
        <taxon>Bacteria</taxon>
        <taxon>Pseudomonadati</taxon>
        <taxon>Pseudomonadota</taxon>
        <taxon>Gammaproteobacteria</taxon>
        <taxon>sulfur-oxidizing symbionts</taxon>
    </lineage>
</organism>
<keyword evidence="5 12" id="KW-0378">Hydrolase</keyword>
<comment type="cofactor">
    <cofactor evidence="12">
        <name>Zn(2+)</name>
        <dbReference type="ChEBI" id="CHEBI:29105"/>
    </cofactor>
    <text evidence="12">Binds 2 zinc ions per subunit.</text>
</comment>
<evidence type="ECO:0000256" key="10">
    <source>
        <dbReference type="ARBA" id="ARBA00023235"/>
    </source>
</evidence>
<comment type="similarity">
    <text evidence="12">Belongs to the helicase family. PriA subfamily.</text>
</comment>
<dbReference type="GO" id="GO:0006269">
    <property type="term" value="P:DNA replication, synthesis of primer"/>
    <property type="evidence" value="ECO:0007669"/>
    <property type="project" value="UniProtKB-KW"/>
</dbReference>
<evidence type="ECO:0000256" key="6">
    <source>
        <dbReference type="ARBA" id="ARBA00022806"/>
    </source>
</evidence>
<dbReference type="PANTHER" id="PTHR30580">
    <property type="entry name" value="PRIMOSOMAL PROTEIN N"/>
    <property type="match status" value="1"/>
</dbReference>
<accession>A0A370DW73</accession>
<dbReference type="InterPro" id="IPR041236">
    <property type="entry name" value="PriA_C"/>
</dbReference>
<dbReference type="AlphaFoldDB" id="A0A370DW73"/>
<feature type="binding site" evidence="12">
    <location>
        <position position="441"/>
    </location>
    <ligand>
        <name>Zn(2+)</name>
        <dbReference type="ChEBI" id="CHEBI:29105"/>
        <label>1</label>
    </ligand>
</feature>
<keyword evidence="1 12" id="KW-0639">Primosome</keyword>
<comment type="function">
    <text evidence="12">Initiates the restart of stalled replication forks, which reloads the replicative helicase on sites other than the origin of replication. Recognizes and binds to abandoned replication forks and remodels them to uncover a helicase loading site. Promotes assembly of the primosome at these replication forks.</text>
</comment>
<dbReference type="FunFam" id="3.40.1440.60:FF:000001">
    <property type="entry name" value="Primosomal protein N"/>
    <property type="match status" value="1"/>
</dbReference>
<dbReference type="PROSITE" id="PS51194">
    <property type="entry name" value="HELICASE_CTER"/>
    <property type="match status" value="1"/>
</dbReference>
<comment type="subunit">
    <text evidence="12">Component of the replication restart primosome.</text>
</comment>
<dbReference type="Pfam" id="PF17764">
    <property type="entry name" value="PriA_3primeBD"/>
    <property type="match status" value="1"/>
</dbReference>
<dbReference type="Pfam" id="PF00271">
    <property type="entry name" value="Helicase_C"/>
    <property type="match status" value="1"/>
</dbReference>
<comment type="catalytic activity">
    <reaction evidence="12">
        <text>Couples ATP hydrolysis with the unwinding of duplex DNA by translocating in the 3'-5' direction.</text>
        <dbReference type="EC" id="5.6.2.4"/>
    </reaction>
</comment>
<dbReference type="InterPro" id="IPR001650">
    <property type="entry name" value="Helicase_C-like"/>
</dbReference>
<gene>
    <name evidence="12" type="primary">priA</name>
    <name evidence="15" type="ORF">DIZ79_14565</name>
</gene>
<dbReference type="InterPro" id="IPR041222">
    <property type="entry name" value="PriA_3primeBD"/>
</dbReference>